<dbReference type="InterPro" id="IPR029063">
    <property type="entry name" value="SAM-dependent_MTases_sf"/>
</dbReference>
<keyword evidence="12" id="KW-0443">Lipid metabolism</keyword>
<evidence type="ECO:0000256" key="13">
    <source>
        <dbReference type="ARBA" id="ARBA00023136"/>
    </source>
</evidence>
<proteinExistence type="inferred from homology"/>
<dbReference type="PANTHER" id="PTHR45197">
    <property type="entry name" value="SYNTHASE, PUTATIVE (AFU_ORTHOLOGUE AFUA_7G04190)-RELATED"/>
    <property type="match status" value="1"/>
</dbReference>
<evidence type="ECO:0000256" key="6">
    <source>
        <dbReference type="ARBA" id="ARBA00022603"/>
    </source>
</evidence>
<evidence type="ECO:0000256" key="7">
    <source>
        <dbReference type="ARBA" id="ARBA00022679"/>
    </source>
</evidence>
<dbReference type="EC" id="2.1.1.317" evidence="14"/>
<dbReference type="GO" id="GO:0016020">
    <property type="term" value="C:membrane"/>
    <property type="evidence" value="ECO:0007669"/>
    <property type="project" value="UniProtKB-SubCell"/>
</dbReference>
<evidence type="ECO:0000256" key="4">
    <source>
        <dbReference type="ARBA" id="ARBA00010815"/>
    </source>
</evidence>
<feature type="transmembrane region" description="Helical" evidence="15">
    <location>
        <begin position="51"/>
        <end position="76"/>
    </location>
</feature>
<keyword evidence="17" id="KW-1185">Reference proteome</keyword>
<keyword evidence="11 15" id="KW-1133">Transmembrane helix</keyword>
<dbReference type="Pfam" id="PF02353">
    <property type="entry name" value="CMAS"/>
    <property type="match status" value="1"/>
</dbReference>
<dbReference type="AlphaFoldDB" id="A0A9P3C6I2"/>
<evidence type="ECO:0000256" key="8">
    <source>
        <dbReference type="ARBA" id="ARBA00022691"/>
    </source>
</evidence>
<keyword evidence="7" id="KW-0808">Transferase</keyword>
<evidence type="ECO:0000256" key="2">
    <source>
        <dbReference type="ARBA" id="ARBA00004760"/>
    </source>
</evidence>
<comment type="similarity">
    <text evidence="4">Belongs to the CFA/CMAS family.</text>
</comment>
<dbReference type="GO" id="GO:0006665">
    <property type="term" value="P:sphingolipid metabolic process"/>
    <property type="evidence" value="ECO:0007669"/>
    <property type="project" value="UniProtKB-KW"/>
</dbReference>
<comment type="pathway">
    <text evidence="2">Lipid metabolism; sphingolipid metabolism.</text>
</comment>
<evidence type="ECO:0000256" key="5">
    <source>
        <dbReference type="ARBA" id="ARBA00022516"/>
    </source>
</evidence>
<evidence type="ECO:0000256" key="15">
    <source>
        <dbReference type="SAM" id="Phobius"/>
    </source>
</evidence>
<evidence type="ECO:0000256" key="9">
    <source>
        <dbReference type="ARBA" id="ARBA00022692"/>
    </source>
</evidence>
<dbReference type="EMBL" id="BOPL01000009">
    <property type="protein sequence ID" value="GIK06046.1"/>
    <property type="molecule type" value="Genomic_DNA"/>
</dbReference>
<evidence type="ECO:0000256" key="1">
    <source>
        <dbReference type="ARBA" id="ARBA00004141"/>
    </source>
</evidence>
<dbReference type="PANTHER" id="PTHR45197:SF1">
    <property type="entry name" value="SPHINGOLIPID C9-METHYLTRANSFERASE A-RELATED"/>
    <property type="match status" value="1"/>
</dbReference>
<dbReference type="GO" id="GO:0008168">
    <property type="term" value="F:methyltransferase activity"/>
    <property type="evidence" value="ECO:0007669"/>
    <property type="project" value="UniProtKB-KW"/>
</dbReference>
<keyword evidence="6" id="KW-0489">Methyltransferase</keyword>
<accession>A0A9P3C6I2</accession>
<dbReference type="CDD" id="cd02440">
    <property type="entry name" value="AdoMet_MTases"/>
    <property type="match status" value="1"/>
</dbReference>
<dbReference type="SUPFAM" id="SSF53335">
    <property type="entry name" value="S-adenosyl-L-methionine-dependent methyltransferases"/>
    <property type="match status" value="1"/>
</dbReference>
<dbReference type="RefSeq" id="XP_043129232.1">
    <property type="nucleotide sequence ID" value="XM_043273297.1"/>
</dbReference>
<evidence type="ECO:0000256" key="12">
    <source>
        <dbReference type="ARBA" id="ARBA00023098"/>
    </source>
</evidence>
<gene>
    <name evidence="16" type="ORF">Aspvir_010164</name>
</gene>
<keyword evidence="9 15" id="KW-0812">Transmembrane</keyword>
<comment type="pathway">
    <text evidence="3">Sphingolipid metabolism.</text>
</comment>
<dbReference type="Proteomes" id="UP000710440">
    <property type="component" value="Unassembled WGS sequence"/>
</dbReference>
<evidence type="ECO:0000256" key="14">
    <source>
        <dbReference type="ARBA" id="ARBA00039020"/>
    </source>
</evidence>
<comment type="caution">
    <text evidence="16">The sequence shown here is derived from an EMBL/GenBank/DDBJ whole genome shotgun (WGS) entry which is preliminary data.</text>
</comment>
<organism evidence="16 17">
    <name type="scientific">Aspergillus viridinutans</name>
    <dbReference type="NCBI Taxonomy" id="75553"/>
    <lineage>
        <taxon>Eukaryota</taxon>
        <taxon>Fungi</taxon>
        <taxon>Dikarya</taxon>
        <taxon>Ascomycota</taxon>
        <taxon>Pezizomycotina</taxon>
        <taxon>Eurotiomycetes</taxon>
        <taxon>Eurotiomycetidae</taxon>
        <taxon>Eurotiales</taxon>
        <taxon>Aspergillaceae</taxon>
        <taxon>Aspergillus</taxon>
        <taxon>Aspergillus subgen. Fumigati</taxon>
    </lineage>
</organism>
<dbReference type="OrthoDB" id="412182at2759"/>
<evidence type="ECO:0000256" key="10">
    <source>
        <dbReference type="ARBA" id="ARBA00022919"/>
    </source>
</evidence>
<dbReference type="GO" id="GO:0032259">
    <property type="term" value="P:methylation"/>
    <property type="evidence" value="ECO:0007669"/>
    <property type="project" value="UniProtKB-KW"/>
</dbReference>
<sequence length="484" mass="55346">MTQKHPESPPFLDFIVTPETSQTFPKNHCGVRVTRSPAIKNPLYLQMVPEVIHGGGLVLALFVAIVTAVPILMGYWSIFSATSPRLNEKVKVPGRPVEDYLHFHKESDRLRYRGRRRIAMEVFYEMYFRGDVEFKQGDCLDNLEYRHDWASFSFSWGVFRHFLFGFIPELIVHSRSQDEEQVGGNYDRGDDFYAWFLGPRMVYTSGIISDVDKEESLEKLQDNKLAVVCEKIGLKPGNSMLDIGCGWGALATFASVHYNAHVTGVTLGRNQTKWGNTTLRNAGIAESQSRTLRMDYRDCPRIPGGYKKITSLGMSEHVGVRHFRGFLRQVYDMLDDDGLRKYWQYEDLIWGLFMNKYVFPGADASTPLGWLIDQLEAAGFEVKNIDTVGVHYSDTLWRWYRNWLANRENVMDKYGAKWYRIWEFFLSWATIVSCQGGAACYQIVLVKNLNSTHRVEGVSTQFGISGSIKSAFQRSGAVLSAYIP</sequence>
<evidence type="ECO:0000256" key="11">
    <source>
        <dbReference type="ARBA" id="ARBA00022989"/>
    </source>
</evidence>
<protein>
    <recommendedName>
        <fullName evidence="14">sphingolipid C(9)-methyltransferase</fullName>
        <ecNumber evidence="14">2.1.1.317</ecNumber>
    </recommendedName>
</protein>
<keyword evidence="5" id="KW-0444">Lipid biosynthesis</keyword>
<keyword evidence="8" id="KW-0949">S-adenosyl-L-methionine</keyword>
<evidence type="ECO:0000313" key="17">
    <source>
        <dbReference type="Proteomes" id="UP000710440"/>
    </source>
</evidence>
<dbReference type="Gene3D" id="3.40.50.150">
    <property type="entry name" value="Vaccinia Virus protein VP39"/>
    <property type="match status" value="1"/>
</dbReference>
<evidence type="ECO:0000313" key="16">
    <source>
        <dbReference type="EMBL" id="GIK06046.1"/>
    </source>
</evidence>
<keyword evidence="10" id="KW-0746">Sphingolipid metabolism</keyword>
<evidence type="ECO:0000256" key="3">
    <source>
        <dbReference type="ARBA" id="ARBA00004991"/>
    </source>
</evidence>
<dbReference type="GeneID" id="66938146"/>
<comment type="subcellular location">
    <subcellularLocation>
        <location evidence="1">Membrane</location>
        <topology evidence="1">Multi-pass membrane protein</topology>
    </subcellularLocation>
</comment>
<reference evidence="16 17" key="1">
    <citation type="submission" date="2021-02" db="EMBL/GenBank/DDBJ databases">
        <title>Pan-genome distribution and transcriptional activeness of fungal secondary metabolism genes in Aspergillus section Fumigati.</title>
        <authorList>
            <person name="Takahashi H."/>
            <person name="Umemura M."/>
            <person name="Ninomiya A."/>
            <person name="Kusuya Y."/>
            <person name="Urayama S."/>
            <person name="Shimizu M."/>
            <person name="Watanabe A."/>
            <person name="Kamei K."/>
            <person name="Yaguchi T."/>
            <person name="Hagiwara D."/>
        </authorList>
    </citation>
    <scope>NUCLEOTIDE SEQUENCE [LARGE SCALE GENOMIC DNA]</scope>
    <source>
        <strain evidence="16 17">IFM 47045</strain>
    </source>
</reference>
<keyword evidence="13 15" id="KW-0472">Membrane</keyword>
<name>A0A9P3C6I2_ASPVI</name>
<dbReference type="InterPro" id="IPR052290">
    <property type="entry name" value="Sphingo_C9-MT"/>
</dbReference>